<dbReference type="Proteomes" id="UP001549086">
    <property type="component" value="Unassembled WGS sequence"/>
</dbReference>
<proteinExistence type="predicted"/>
<name>A0ABV2HJ86_9HYPH</name>
<reference evidence="1 2" key="1">
    <citation type="submission" date="2024-06" db="EMBL/GenBank/DDBJ databases">
        <title>Genomic Encyclopedia of Type Strains, Phase IV (KMG-IV): sequencing the most valuable type-strain genomes for metagenomic binning, comparative biology and taxonomic classification.</title>
        <authorList>
            <person name="Goeker M."/>
        </authorList>
    </citation>
    <scope>NUCLEOTIDE SEQUENCE [LARGE SCALE GENOMIC DNA]</scope>
    <source>
        <strain evidence="1 2">DSM 23649</strain>
    </source>
</reference>
<accession>A0ABV2HJ86</accession>
<keyword evidence="2" id="KW-1185">Reference proteome</keyword>
<organism evidence="1 2">
    <name type="scientific">Bartonella silvatica</name>
    <dbReference type="NCBI Taxonomy" id="357760"/>
    <lineage>
        <taxon>Bacteria</taxon>
        <taxon>Pseudomonadati</taxon>
        <taxon>Pseudomonadota</taxon>
        <taxon>Alphaproteobacteria</taxon>
        <taxon>Hyphomicrobiales</taxon>
        <taxon>Bartonellaceae</taxon>
        <taxon>Bartonella</taxon>
    </lineage>
</organism>
<gene>
    <name evidence="1" type="ORF">ABID23_001737</name>
</gene>
<sequence>MGIERENLGGYIVEPYTLDEGGNVVLKSTGEGETRPVNVSVLFAIKT</sequence>
<comment type="caution">
    <text evidence="1">The sequence shown here is derived from an EMBL/GenBank/DDBJ whole genome shotgun (WGS) entry which is preliminary data.</text>
</comment>
<dbReference type="EMBL" id="JBEPLI010000092">
    <property type="protein sequence ID" value="MET3590621.1"/>
    <property type="molecule type" value="Genomic_DNA"/>
</dbReference>
<protein>
    <submittedName>
        <fullName evidence="1">Uncharacterized protein</fullName>
    </submittedName>
</protein>
<evidence type="ECO:0000313" key="2">
    <source>
        <dbReference type="Proteomes" id="UP001549086"/>
    </source>
</evidence>
<evidence type="ECO:0000313" key="1">
    <source>
        <dbReference type="EMBL" id="MET3590621.1"/>
    </source>
</evidence>